<reference evidence="2" key="1">
    <citation type="submission" date="2014-09" db="EMBL/GenBank/DDBJ databases">
        <authorList>
            <person name="Magalhaes I.L.F."/>
            <person name="Oliveira U."/>
            <person name="Santos F.R."/>
            <person name="Vidigal T.H.D.A."/>
            <person name="Brescovit A.D."/>
            <person name="Santos A.J."/>
        </authorList>
    </citation>
    <scope>NUCLEOTIDE SEQUENCE</scope>
    <source>
        <tissue evidence="2">Shoot tissue taken approximately 20 cm above the soil surface</tissue>
    </source>
</reference>
<dbReference type="EMBL" id="GBRH01227654">
    <property type="protein sequence ID" value="JAD70241.1"/>
    <property type="molecule type" value="Transcribed_RNA"/>
</dbReference>
<accession>A0A0A9C3T4</accession>
<evidence type="ECO:0000256" key="1">
    <source>
        <dbReference type="SAM" id="MobiDB-lite"/>
    </source>
</evidence>
<dbReference type="AlphaFoldDB" id="A0A0A9C3T4"/>
<feature type="region of interest" description="Disordered" evidence="1">
    <location>
        <begin position="1"/>
        <end position="36"/>
    </location>
</feature>
<reference evidence="2" key="2">
    <citation type="journal article" date="2015" name="Data Brief">
        <title>Shoot transcriptome of the giant reed, Arundo donax.</title>
        <authorList>
            <person name="Barrero R.A."/>
            <person name="Guerrero F.D."/>
            <person name="Moolhuijzen P."/>
            <person name="Goolsby J.A."/>
            <person name="Tidwell J."/>
            <person name="Bellgard S.E."/>
            <person name="Bellgard M.I."/>
        </authorList>
    </citation>
    <scope>NUCLEOTIDE SEQUENCE</scope>
    <source>
        <tissue evidence="2">Shoot tissue taken approximately 20 cm above the soil surface</tissue>
    </source>
</reference>
<organism evidence="2">
    <name type="scientific">Arundo donax</name>
    <name type="common">Giant reed</name>
    <name type="synonym">Donax arundinaceus</name>
    <dbReference type="NCBI Taxonomy" id="35708"/>
    <lineage>
        <taxon>Eukaryota</taxon>
        <taxon>Viridiplantae</taxon>
        <taxon>Streptophyta</taxon>
        <taxon>Embryophyta</taxon>
        <taxon>Tracheophyta</taxon>
        <taxon>Spermatophyta</taxon>
        <taxon>Magnoliopsida</taxon>
        <taxon>Liliopsida</taxon>
        <taxon>Poales</taxon>
        <taxon>Poaceae</taxon>
        <taxon>PACMAD clade</taxon>
        <taxon>Arundinoideae</taxon>
        <taxon>Arundineae</taxon>
        <taxon>Arundo</taxon>
    </lineage>
</organism>
<proteinExistence type="predicted"/>
<sequence length="36" mass="4153">MQPYQICQKQSKPLRAVSSAHPNRLSKENELLDEVN</sequence>
<protein>
    <submittedName>
        <fullName evidence="2">Uncharacterized protein</fullName>
    </submittedName>
</protein>
<evidence type="ECO:0000313" key="2">
    <source>
        <dbReference type="EMBL" id="JAD70241.1"/>
    </source>
</evidence>
<feature type="compositionally biased region" description="Polar residues" evidence="1">
    <location>
        <begin position="1"/>
        <end position="11"/>
    </location>
</feature>
<name>A0A0A9C3T4_ARUDO</name>